<sequence>MLGISGFRPHGSFLVKPASLRVSGCRQHLPSGTTRLMPWDVAPQCWVPSPPWHTCASAPRQLLPLAAVHGPAVNLLMTKGIGPVLTPEMAG</sequence>
<dbReference type="AlphaFoldDB" id="A0A6A6JHC2"/>
<name>A0A6A6JHC2_WESOR</name>
<accession>A0A6A6JHC2</accession>
<dbReference type="Proteomes" id="UP000800097">
    <property type="component" value="Unassembled WGS sequence"/>
</dbReference>
<gene>
    <name evidence="1" type="ORF">EI97DRAFT_65125</name>
</gene>
<proteinExistence type="predicted"/>
<reference evidence="1" key="1">
    <citation type="journal article" date="2020" name="Stud. Mycol.">
        <title>101 Dothideomycetes genomes: a test case for predicting lifestyles and emergence of pathogens.</title>
        <authorList>
            <person name="Haridas S."/>
            <person name="Albert R."/>
            <person name="Binder M."/>
            <person name="Bloem J."/>
            <person name="Labutti K."/>
            <person name="Salamov A."/>
            <person name="Andreopoulos B."/>
            <person name="Baker S."/>
            <person name="Barry K."/>
            <person name="Bills G."/>
            <person name="Bluhm B."/>
            <person name="Cannon C."/>
            <person name="Castanera R."/>
            <person name="Culley D."/>
            <person name="Daum C."/>
            <person name="Ezra D."/>
            <person name="Gonzalez J."/>
            <person name="Henrissat B."/>
            <person name="Kuo A."/>
            <person name="Liang C."/>
            <person name="Lipzen A."/>
            <person name="Lutzoni F."/>
            <person name="Magnuson J."/>
            <person name="Mondo S."/>
            <person name="Nolan M."/>
            <person name="Ohm R."/>
            <person name="Pangilinan J."/>
            <person name="Park H.-J."/>
            <person name="Ramirez L."/>
            <person name="Alfaro M."/>
            <person name="Sun H."/>
            <person name="Tritt A."/>
            <person name="Yoshinaga Y."/>
            <person name="Zwiers L.-H."/>
            <person name="Turgeon B."/>
            <person name="Goodwin S."/>
            <person name="Spatafora J."/>
            <person name="Crous P."/>
            <person name="Grigoriev I."/>
        </authorList>
    </citation>
    <scope>NUCLEOTIDE SEQUENCE</scope>
    <source>
        <strain evidence="1">CBS 379.55</strain>
    </source>
</reference>
<dbReference type="RefSeq" id="XP_033653143.1">
    <property type="nucleotide sequence ID" value="XM_033802989.1"/>
</dbReference>
<keyword evidence="2" id="KW-1185">Reference proteome</keyword>
<dbReference type="GeneID" id="54556164"/>
<dbReference type="EMBL" id="ML986496">
    <property type="protein sequence ID" value="KAF2275604.1"/>
    <property type="molecule type" value="Genomic_DNA"/>
</dbReference>
<evidence type="ECO:0000313" key="2">
    <source>
        <dbReference type="Proteomes" id="UP000800097"/>
    </source>
</evidence>
<evidence type="ECO:0000313" key="1">
    <source>
        <dbReference type="EMBL" id="KAF2275604.1"/>
    </source>
</evidence>
<organism evidence="1 2">
    <name type="scientific">Westerdykella ornata</name>
    <dbReference type="NCBI Taxonomy" id="318751"/>
    <lineage>
        <taxon>Eukaryota</taxon>
        <taxon>Fungi</taxon>
        <taxon>Dikarya</taxon>
        <taxon>Ascomycota</taxon>
        <taxon>Pezizomycotina</taxon>
        <taxon>Dothideomycetes</taxon>
        <taxon>Pleosporomycetidae</taxon>
        <taxon>Pleosporales</taxon>
        <taxon>Sporormiaceae</taxon>
        <taxon>Westerdykella</taxon>
    </lineage>
</organism>
<protein>
    <submittedName>
        <fullName evidence="1">Uncharacterized protein</fullName>
    </submittedName>
</protein>